<evidence type="ECO:0000259" key="11">
    <source>
        <dbReference type="Pfam" id="PF01514"/>
    </source>
</evidence>
<evidence type="ECO:0000256" key="3">
    <source>
        <dbReference type="ARBA" id="ARBA00007971"/>
    </source>
</evidence>
<feature type="region of interest" description="Disordered" evidence="9">
    <location>
        <begin position="319"/>
        <end position="340"/>
    </location>
</feature>
<keyword evidence="6 10" id="KW-1133">Transmembrane helix</keyword>
<feature type="compositionally biased region" description="Polar residues" evidence="9">
    <location>
        <begin position="329"/>
        <end position="340"/>
    </location>
</feature>
<dbReference type="EMBL" id="CAEZYQ010000003">
    <property type="protein sequence ID" value="CAB4730976.1"/>
    <property type="molecule type" value="Genomic_DNA"/>
</dbReference>
<dbReference type="InterPro" id="IPR045851">
    <property type="entry name" value="AMP-bd_C_sf"/>
</dbReference>
<protein>
    <submittedName>
        <fullName evidence="13">Unannotated protein</fullName>
    </submittedName>
</protein>
<feature type="domain" description="Flagellar M-ring N-terminal" evidence="11">
    <location>
        <begin position="46"/>
        <end position="220"/>
    </location>
</feature>
<keyword evidence="4" id="KW-1003">Cell membrane</keyword>
<evidence type="ECO:0000313" key="13">
    <source>
        <dbReference type="EMBL" id="CAB4730976.1"/>
    </source>
</evidence>
<keyword evidence="7 10" id="KW-0472">Membrane</keyword>
<dbReference type="PRINTS" id="PR01009">
    <property type="entry name" value="FLGMRINGFLIF"/>
</dbReference>
<evidence type="ECO:0000256" key="8">
    <source>
        <dbReference type="ARBA" id="ARBA00023143"/>
    </source>
</evidence>
<keyword evidence="5 10" id="KW-0812">Transmembrane</keyword>
<sequence>MRDVLTRSMNRHRSTFQQFTAGQKVVAIIGTAALLLGGFMVFRWASAPTYAPLFSNLAPADASAVVEELEAQGIGYELADGGGTIMVPRDAVYSTRITLSGEGLPTASEGGYSILDDQGISTSEFKEQTDFKRAMEGELASTIKAIDGVNGAVVHLAIPQKDVFTDEQQPATASVLVQTNPGSTLAPEQVQAVVHLVASSIDGLDPDNVTVADSSGQVLSSPGGSTSAVATERTQQTEAYQDQLRARLQAMLDRVVGPGNSTVQATVELDFDKAVTETTDYRADEEIPALQESLSSETYSGAGAAEGVGGVVGVDQGTDTGAGAAGDSAYNNSSSSRTNGVDTVVETRETAPGSVEKVNVGVVLDTNTTQGVSATDVRTLIADAIGIDGRRGDSIRVVTMPFDRSGEESVAAELEAAAAAEAAAARADLIEKGALVGAVLLVLLLAMLSARRRNKKREQATTYVVEQLRQERQAIEAPAAATLALAEAEHIEESNVREELSALIERQPDDVAALLRGWLVER</sequence>
<dbReference type="PANTHER" id="PTHR30046:SF0">
    <property type="entry name" value="FLAGELLAR M-RING PROTEIN"/>
    <property type="match status" value="1"/>
</dbReference>
<dbReference type="InterPro" id="IPR043427">
    <property type="entry name" value="YscJ/FliF"/>
</dbReference>
<feature type="transmembrane region" description="Helical" evidence="10">
    <location>
        <begin position="21"/>
        <end position="45"/>
    </location>
</feature>
<dbReference type="GO" id="GO:0003774">
    <property type="term" value="F:cytoskeletal motor activity"/>
    <property type="evidence" value="ECO:0007669"/>
    <property type="project" value="InterPro"/>
</dbReference>
<evidence type="ECO:0000256" key="1">
    <source>
        <dbReference type="ARBA" id="ARBA00004117"/>
    </source>
</evidence>
<comment type="subcellular location">
    <subcellularLocation>
        <location evidence="1">Bacterial flagellum basal body</location>
    </subcellularLocation>
    <subcellularLocation>
        <location evidence="2">Cell membrane</location>
        <topology evidence="2">Multi-pass membrane protein</topology>
    </subcellularLocation>
</comment>
<dbReference type="GO" id="GO:0071973">
    <property type="term" value="P:bacterial-type flagellum-dependent cell motility"/>
    <property type="evidence" value="ECO:0007669"/>
    <property type="project" value="InterPro"/>
</dbReference>
<evidence type="ECO:0000256" key="6">
    <source>
        <dbReference type="ARBA" id="ARBA00022989"/>
    </source>
</evidence>
<evidence type="ECO:0000256" key="9">
    <source>
        <dbReference type="SAM" id="MobiDB-lite"/>
    </source>
</evidence>
<organism evidence="13">
    <name type="scientific">freshwater metagenome</name>
    <dbReference type="NCBI Taxonomy" id="449393"/>
    <lineage>
        <taxon>unclassified sequences</taxon>
        <taxon>metagenomes</taxon>
        <taxon>ecological metagenomes</taxon>
    </lineage>
</organism>
<evidence type="ECO:0000259" key="12">
    <source>
        <dbReference type="Pfam" id="PF08345"/>
    </source>
</evidence>
<dbReference type="PIRSF" id="PIRSF004862">
    <property type="entry name" value="FliF"/>
    <property type="match status" value="1"/>
</dbReference>
<feature type="transmembrane region" description="Helical" evidence="10">
    <location>
        <begin position="433"/>
        <end position="450"/>
    </location>
</feature>
<dbReference type="Pfam" id="PF01514">
    <property type="entry name" value="YscJ_FliF"/>
    <property type="match status" value="1"/>
</dbReference>
<dbReference type="Pfam" id="PF08345">
    <property type="entry name" value="YscJ_FliF_C"/>
    <property type="match status" value="1"/>
</dbReference>
<proteinExistence type="inferred from homology"/>
<comment type="similarity">
    <text evidence="3">Belongs to the FliF family.</text>
</comment>
<dbReference type="GO" id="GO:0005886">
    <property type="term" value="C:plasma membrane"/>
    <property type="evidence" value="ECO:0007669"/>
    <property type="project" value="UniProtKB-SubCell"/>
</dbReference>
<evidence type="ECO:0000256" key="2">
    <source>
        <dbReference type="ARBA" id="ARBA00004651"/>
    </source>
</evidence>
<dbReference type="Gene3D" id="3.30.300.30">
    <property type="match status" value="1"/>
</dbReference>
<reference evidence="13" key="1">
    <citation type="submission" date="2020-05" db="EMBL/GenBank/DDBJ databases">
        <authorList>
            <person name="Chiriac C."/>
            <person name="Salcher M."/>
            <person name="Ghai R."/>
            <person name="Kavagutti S V."/>
        </authorList>
    </citation>
    <scope>NUCLEOTIDE SEQUENCE</scope>
</reference>
<keyword evidence="8" id="KW-0975">Bacterial flagellum</keyword>
<name>A0A6J6S816_9ZZZZ</name>
<dbReference type="AlphaFoldDB" id="A0A6J6S816"/>
<dbReference type="InterPro" id="IPR000067">
    <property type="entry name" value="FlgMring_FliF"/>
</dbReference>
<gene>
    <name evidence="13" type="ORF">UFOPK2761_00500</name>
</gene>
<dbReference type="InterPro" id="IPR006182">
    <property type="entry name" value="FliF_N_dom"/>
</dbReference>
<evidence type="ECO:0000256" key="7">
    <source>
        <dbReference type="ARBA" id="ARBA00023136"/>
    </source>
</evidence>
<evidence type="ECO:0000256" key="10">
    <source>
        <dbReference type="SAM" id="Phobius"/>
    </source>
</evidence>
<feature type="domain" description="Flagellar M-ring C-terminal" evidence="12">
    <location>
        <begin position="252"/>
        <end position="402"/>
    </location>
</feature>
<dbReference type="NCBIfam" id="TIGR00206">
    <property type="entry name" value="fliF"/>
    <property type="match status" value="1"/>
</dbReference>
<evidence type="ECO:0000256" key="4">
    <source>
        <dbReference type="ARBA" id="ARBA00022475"/>
    </source>
</evidence>
<evidence type="ECO:0000256" key="5">
    <source>
        <dbReference type="ARBA" id="ARBA00022692"/>
    </source>
</evidence>
<accession>A0A6J6S816</accession>
<dbReference type="InterPro" id="IPR013556">
    <property type="entry name" value="Flag_M-ring_C"/>
</dbReference>
<dbReference type="GO" id="GO:0009431">
    <property type="term" value="C:bacterial-type flagellum basal body, MS ring"/>
    <property type="evidence" value="ECO:0007669"/>
    <property type="project" value="InterPro"/>
</dbReference>
<dbReference type="PANTHER" id="PTHR30046">
    <property type="entry name" value="FLAGELLAR M-RING PROTEIN"/>
    <property type="match status" value="1"/>
</dbReference>